<evidence type="ECO:0000256" key="1">
    <source>
        <dbReference type="ARBA" id="ARBA00022603"/>
    </source>
</evidence>
<sequence length="118" mass="13362">MDVIRVEYMAFVAMFGARRLPFTAFSFDMWAKQEKDRADLQAVARALCNGLIAVDRNTVVWKKLAGDSCLPKPNQYEFGLQLCDESDSSSDAQDDIHLLAREYRDFEAKLNYVAGTLS</sequence>
<evidence type="ECO:0000256" key="2">
    <source>
        <dbReference type="ARBA" id="ARBA00022679"/>
    </source>
</evidence>
<keyword evidence="2" id="KW-0808">Transferase</keyword>
<keyword evidence="1" id="KW-0489">Methyltransferase</keyword>
<dbReference type="Pfam" id="PF03141">
    <property type="entry name" value="Methyltransf_29"/>
    <property type="match status" value="1"/>
</dbReference>
<keyword evidence="3" id="KW-0325">Glycoprotein</keyword>
<evidence type="ECO:0000256" key="3">
    <source>
        <dbReference type="ARBA" id="ARBA00023180"/>
    </source>
</evidence>
<dbReference type="EMBL" id="CAADRP010001224">
    <property type="protein sequence ID" value="VFU37124.1"/>
    <property type="molecule type" value="Genomic_DNA"/>
</dbReference>
<reference evidence="4" key="1">
    <citation type="submission" date="2019-03" db="EMBL/GenBank/DDBJ databases">
        <authorList>
            <person name="Mank J."/>
            <person name="Almeida P."/>
        </authorList>
    </citation>
    <scope>NUCLEOTIDE SEQUENCE</scope>
    <source>
        <strain evidence="4">78183</strain>
    </source>
</reference>
<dbReference type="InterPro" id="IPR004159">
    <property type="entry name" value="Put_SAM_MeTrfase"/>
</dbReference>
<protein>
    <submittedName>
        <fullName evidence="4">Uncharacterized protein</fullName>
    </submittedName>
</protein>
<proteinExistence type="predicted"/>
<name>A0A6N2L996_SALVM</name>
<gene>
    <name evidence="4" type="ORF">SVIM_LOCUS193471</name>
</gene>
<organism evidence="4">
    <name type="scientific">Salix viminalis</name>
    <name type="common">Common osier</name>
    <name type="synonym">Basket willow</name>
    <dbReference type="NCBI Taxonomy" id="40686"/>
    <lineage>
        <taxon>Eukaryota</taxon>
        <taxon>Viridiplantae</taxon>
        <taxon>Streptophyta</taxon>
        <taxon>Embryophyta</taxon>
        <taxon>Tracheophyta</taxon>
        <taxon>Spermatophyta</taxon>
        <taxon>Magnoliopsida</taxon>
        <taxon>eudicotyledons</taxon>
        <taxon>Gunneridae</taxon>
        <taxon>Pentapetalae</taxon>
        <taxon>rosids</taxon>
        <taxon>fabids</taxon>
        <taxon>Malpighiales</taxon>
        <taxon>Salicaceae</taxon>
        <taxon>Saliceae</taxon>
        <taxon>Salix</taxon>
    </lineage>
</organism>
<dbReference type="GO" id="GO:0008168">
    <property type="term" value="F:methyltransferase activity"/>
    <property type="evidence" value="ECO:0007669"/>
    <property type="project" value="UniProtKB-KW"/>
</dbReference>
<dbReference type="AlphaFoldDB" id="A0A6N2L996"/>
<accession>A0A6N2L996</accession>
<evidence type="ECO:0000313" key="4">
    <source>
        <dbReference type="EMBL" id="VFU37124.1"/>
    </source>
</evidence>
<dbReference type="GO" id="GO:0032259">
    <property type="term" value="P:methylation"/>
    <property type="evidence" value="ECO:0007669"/>
    <property type="project" value="UniProtKB-KW"/>
</dbReference>